<comment type="similarity">
    <text evidence="1">Belongs to the short-chain dehydrogenases/reductases (SDR) family.</text>
</comment>
<dbReference type="Gene3D" id="3.40.50.720">
    <property type="entry name" value="NAD(P)-binding Rossmann-like Domain"/>
    <property type="match status" value="1"/>
</dbReference>
<protein>
    <submittedName>
        <fullName evidence="4">Uncharacterized protein</fullName>
    </submittedName>
</protein>
<dbReference type="PANTHER" id="PTHR44229:SF4">
    <property type="entry name" value="15-HYDROXYPROSTAGLANDIN DEHYDROGENASE [NAD(+)]"/>
    <property type="match status" value="1"/>
</dbReference>
<dbReference type="PANTHER" id="PTHR44229">
    <property type="entry name" value="15-HYDROXYPROSTAGLANDIN DEHYDROGENASE [NAD(+)]"/>
    <property type="match status" value="1"/>
</dbReference>
<keyword evidence="2" id="KW-0521">NADP</keyword>
<dbReference type="InterPro" id="IPR020904">
    <property type="entry name" value="Sc_DH/Rdtase_CS"/>
</dbReference>
<dbReference type="Pfam" id="PF00106">
    <property type="entry name" value="adh_short"/>
    <property type="match status" value="1"/>
</dbReference>
<keyword evidence="3" id="KW-0560">Oxidoreductase</keyword>
<evidence type="ECO:0000256" key="1">
    <source>
        <dbReference type="ARBA" id="ARBA00006484"/>
    </source>
</evidence>
<sequence length="260" mass="27616">MTGKYANRKAFVTGSASGIGKRLVQHLTEHGAIVICVDKNESLGQEAVDALNSGRTTAVAFFVKADVTSWKEVVTSFQTAETILRSGLDFVFANAGSAAIGFPNCPDEPNLSPIHVNLAGVVFTIQAAINHFRKHGSGGRIVVTASQASLHPFPGEPLYTASKAGVMGLVRATGPVVKREGIYVNAIAPGSTDSALMPKEIEEGMNSFGWAVSKETIMRAFDTFLAPDCRLAGQVAEAVGDYVGLYEFSLPTKNRLRGRL</sequence>
<dbReference type="OrthoDB" id="5371740at2759"/>
<evidence type="ECO:0000256" key="2">
    <source>
        <dbReference type="ARBA" id="ARBA00022857"/>
    </source>
</evidence>
<gene>
    <name evidence="4" type="ORF">CERSUDRAFT_115709</name>
</gene>
<dbReference type="GO" id="GO:0016616">
    <property type="term" value="F:oxidoreductase activity, acting on the CH-OH group of donors, NAD or NADP as acceptor"/>
    <property type="evidence" value="ECO:0007669"/>
    <property type="project" value="TreeGrafter"/>
</dbReference>
<dbReference type="HOGENOM" id="CLU_010194_13_0_1"/>
<dbReference type="InterPro" id="IPR036291">
    <property type="entry name" value="NAD(P)-bd_dom_sf"/>
</dbReference>
<keyword evidence="5" id="KW-1185">Reference proteome</keyword>
<dbReference type="EMBL" id="KB445799">
    <property type="protein sequence ID" value="EMD35759.1"/>
    <property type="molecule type" value="Genomic_DNA"/>
</dbReference>
<evidence type="ECO:0000313" key="5">
    <source>
        <dbReference type="Proteomes" id="UP000016930"/>
    </source>
</evidence>
<evidence type="ECO:0000313" key="4">
    <source>
        <dbReference type="EMBL" id="EMD35759.1"/>
    </source>
</evidence>
<dbReference type="AlphaFoldDB" id="M2PI25"/>
<evidence type="ECO:0000256" key="3">
    <source>
        <dbReference type="ARBA" id="ARBA00023002"/>
    </source>
</evidence>
<proteinExistence type="inferred from homology"/>
<dbReference type="GO" id="GO:0005737">
    <property type="term" value="C:cytoplasm"/>
    <property type="evidence" value="ECO:0007669"/>
    <property type="project" value="TreeGrafter"/>
</dbReference>
<name>M2PI25_CERS8</name>
<dbReference type="STRING" id="914234.M2PI25"/>
<dbReference type="PROSITE" id="PS00061">
    <property type="entry name" value="ADH_SHORT"/>
    <property type="match status" value="1"/>
</dbReference>
<dbReference type="InterPro" id="IPR002347">
    <property type="entry name" value="SDR_fam"/>
</dbReference>
<dbReference type="Proteomes" id="UP000016930">
    <property type="component" value="Unassembled WGS sequence"/>
</dbReference>
<organism evidence="4 5">
    <name type="scientific">Ceriporiopsis subvermispora (strain B)</name>
    <name type="common">White-rot fungus</name>
    <name type="synonym">Gelatoporia subvermispora</name>
    <dbReference type="NCBI Taxonomy" id="914234"/>
    <lineage>
        <taxon>Eukaryota</taxon>
        <taxon>Fungi</taxon>
        <taxon>Dikarya</taxon>
        <taxon>Basidiomycota</taxon>
        <taxon>Agaricomycotina</taxon>
        <taxon>Agaricomycetes</taxon>
        <taxon>Polyporales</taxon>
        <taxon>Gelatoporiaceae</taxon>
        <taxon>Gelatoporia</taxon>
    </lineage>
</organism>
<accession>M2PI25</accession>
<dbReference type="SUPFAM" id="SSF51735">
    <property type="entry name" value="NAD(P)-binding Rossmann-fold domains"/>
    <property type="match status" value="1"/>
</dbReference>
<reference evidence="4 5" key="1">
    <citation type="journal article" date="2012" name="Proc. Natl. Acad. Sci. U.S.A.">
        <title>Comparative genomics of Ceriporiopsis subvermispora and Phanerochaete chrysosporium provide insight into selective ligninolysis.</title>
        <authorList>
            <person name="Fernandez-Fueyo E."/>
            <person name="Ruiz-Duenas F.J."/>
            <person name="Ferreira P."/>
            <person name="Floudas D."/>
            <person name="Hibbett D.S."/>
            <person name="Canessa P."/>
            <person name="Larrondo L.F."/>
            <person name="James T.Y."/>
            <person name="Seelenfreund D."/>
            <person name="Lobos S."/>
            <person name="Polanco R."/>
            <person name="Tello M."/>
            <person name="Honda Y."/>
            <person name="Watanabe T."/>
            <person name="Watanabe T."/>
            <person name="Ryu J.S."/>
            <person name="Kubicek C.P."/>
            <person name="Schmoll M."/>
            <person name="Gaskell J."/>
            <person name="Hammel K.E."/>
            <person name="St John F.J."/>
            <person name="Vanden Wymelenberg A."/>
            <person name="Sabat G."/>
            <person name="Splinter BonDurant S."/>
            <person name="Syed K."/>
            <person name="Yadav J.S."/>
            <person name="Doddapaneni H."/>
            <person name="Subramanian V."/>
            <person name="Lavin J.L."/>
            <person name="Oguiza J.A."/>
            <person name="Perez G."/>
            <person name="Pisabarro A.G."/>
            <person name="Ramirez L."/>
            <person name="Santoyo F."/>
            <person name="Master E."/>
            <person name="Coutinho P.M."/>
            <person name="Henrissat B."/>
            <person name="Lombard V."/>
            <person name="Magnuson J.K."/>
            <person name="Kuees U."/>
            <person name="Hori C."/>
            <person name="Igarashi K."/>
            <person name="Samejima M."/>
            <person name="Held B.W."/>
            <person name="Barry K.W."/>
            <person name="LaButti K.M."/>
            <person name="Lapidus A."/>
            <person name="Lindquist E.A."/>
            <person name="Lucas S.M."/>
            <person name="Riley R."/>
            <person name="Salamov A.A."/>
            <person name="Hoffmeister D."/>
            <person name="Schwenk D."/>
            <person name="Hadar Y."/>
            <person name="Yarden O."/>
            <person name="de Vries R.P."/>
            <person name="Wiebenga A."/>
            <person name="Stenlid J."/>
            <person name="Eastwood D."/>
            <person name="Grigoriev I.V."/>
            <person name="Berka R.M."/>
            <person name="Blanchette R.A."/>
            <person name="Kersten P."/>
            <person name="Martinez A.T."/>
            <person name="Vicuna R."/>
            <person name="Cullen D."/>
        </authorList>
    </citation>
    <scope>NUCLEOTIDE SEQUENCE [LARGE SCALE GENOMIC DNA]</scope>
    <source>
        <strain evidence="4 5">B</strain>
    </source>
</reference>
<dbReference type="PRINTS" id="PR00081">
    <property type="entry name" value="GDHRDH"/>
</dbReference>